<gene>
    <name evidence="2" type="ORF">Sv326_0676</name>
</gene>
<feature type="transmembrane region" description="Helical" evidence="1">
    <location>
        <begin position="76"/>
        <end position="96"/>
    </location>
</feature>
<reference evidence="3" key="1">
    <citation type="submission" date="2020-07" db="EMBL/GenBank/DDBJ databases">
        <title>Metabolic diversity and evolutionary history of the archaeal phylum ###Micrarchaeota### uncovered from a freshwater lake metagenome.</title>
        <authorList>
            <person name="Kadnikov V.V."/>
            <person name="Savvichev A.S."/>
            <person name="Mardanov A.V."/>
            <person name="Beletsky A.V."/>
            <person name="Chupakov A.V."/>
            <person name="Kokryatskaya N.M."/>
            <person name="Pimenov N.V."/>
            <person name="Ravin N.V."/>
        </authorList>
    </citation>
    <scope>NUCLEOTIDE SEQUENCE [LARGE SCALE GENOMIC DNA]</scope>
</reference>
<proteinExistence type="predicted"/>
<name>A0A7D5XCT9_FERL1</name>
<accession>A0A7D5XCT9</accession>
<protein>
    <submittedName>
        <fullName evidence="2">Uncharacterized protein</fullName>
    </submittedName>
</protein>
<dbReference type="KEGG" id="flt:Sv326_0676"/>
<organism evidence="2 3">
    <name type="scientific">Fermentimicrarchaeum limneticum</name>
    <dbReference type="NCBI Taxonomy" id="2795018"/>
    <lineage>
        <taxon>Archaea</taxon>
        <taxon>Candidatus Micrarchaeota</taxon>
        <taxon>Candidatus Fermentimicrarchaeales</taxon>
        <taxon>Candidatus Fermentimicrarchaeaceae</taxon>
        <taxon>Candidatus Fermentimicrarchaeum</taxon>
    </lineage>
</organism>
<evidence type="ECO:0000313" key="2">
    <source>
        <dbReference type="EMBL" id="QLJ52851.1"/>
    </source>
</evidence>
<dbReference type="EMBL" id="CP058998">
    <property type="protein sequence ID" value="QLJ52851.1"/>
    <property type="molecule type" value="Genomic_DNA"/>
</dbReference>
<keyword evidence="1" id="KW-1133">Transmembrane helix</keyword>
<keyword evidence="1" id="KW-0812">Transmembrane</keyword>
<evidence type="ECO:0000256" key="1">
    <source>
        <dbReference type="SAM" id="Phobius"/>
    </source>
</evidence>
<evidence type="ECO:0000313" key="3">
    <source>
        <dbReference type="Proteomes" id="UP000510821"/>
    </source>
</evidence>
<dbReference type="Proteomes" id="UP000510821">
    <property type="component" value="Chromosome"/>
</dbReference>
<dbReference type="AlphaFoldDB" id="A0A7D5XCT9"/>
<feature type="transmembrane region" description="Helical" evidence="1">
    <location>
        <begin position="5"/>
        <end position="28"/>
    </location>
</feature>
<keyword evidence="1" id="KW-0472">Membrane</keyword>
<sequence length="107" mass="12530">MNPKLFYYVFFGFIIYLIFMSFTIYYAVSNSSASSPNKAQLDDIYSDFGKGVIFSIELLINPQRVSGSGNVIIENAFLFAWIEFAISTFIFYKGVYRRIRRYLPRRI</sequence>